<protein>
    <submittedName>
        <fullName evidence="4">DUF6318 family protein</fullName>
    </submittedName>
</protein>
<keyword evidence="5" id="KW-1185">Reference proteome</keyword>
<feature type="non-terminal residue" evidence="4">
    <location>
        <position position="1"/>
    </location>
</feature>
<feature type="signal peptide" evidence="2">
    <location>
        <begin position="1"/>
        <end position="20"/>
    </location>
</feature>
<evidence type="ECO:0000256" key="1">
    <source>
        <dbReference type="SAM" id="MobiDB-lite"/>
    </source>
</evidence>
<name>A0A9X2IHJ6_9ACTN</name>
<sequence>TMTLRPLAAAVALTSALALSACSSDDPDPVVADPTPSAPSSSVDPTPTEDAAEPWEARGPRGAVAFVAHWTETFNAAFQSGETGDLSGLSSADCEGCTAVIDLIDGTYADGGSIRGDGWTITTSSWSESPRAGDQAVTVTFDQPKQTFIESSGEPSTSAAATSRYAFVLDWRTDGWQISDLRVLS</sequence>
<proteinExistence type="predicted"/>
<feature type="region of interest" description="Disordered" evidence="1">
    <location>
        <begin position="22"/>
        <end position="58"/>
    </location>
</feature>
<comment type="caution">
    <text evidence="4">The sequence shown here is derived from an EMBL/GenBank/DDBJ whole genome shotgun (WGS) entry which is preliminary data.</text>
</comment>
<dbReference type="EMBL" id="JAMOIL010000044">
    <property type="protein sequence ID" value="MCM0622674.1"/>
    <property type="molecule type" value="Genomic_DNA"/>
</dbReference>
<keyword evidence="2" id="KW-0732">Signal</keyword>
<organism evidence="4 5">
    <name type="scientific">Nocardioides bruguierae</name>
    <dbReference type="NCBI Taxonomy" id="2945102"/>
    <lineage>
        <taxon>Bacteria</taxon>
        <taxon>Bacillati</taxon>
        <taxon>Actinomycetota</taxon>
        <taxon>Actinomycetes</taxon>
        <taxon>Propionibacteriales</taxon>
        <taxon>Nocardioidaceae</taxon>
        <taxon>Nocardioides</taxon>
    </lineage>
</organism>
<dbReference type="InterPro" id="IPR046281">
    <property type="entry name" value="DUF6318"/>
</dbReference>
<evidence type="ECO:0000313" key="5">
    <source>
        <dbReference type="Proteomes" id="UP001139485"/>
    </source>
</evidence>
<gene>
    <name evidence="4" type="ORF">M8330_20500</name>
</gene>
<dbReference type="RefSeq" id="WP_250828849.1">
    <property type="nucleotide sequence ID" value="NZ_JAMOIL010000044.1"/>
</dbReference>
<evidence type="ECO:0000313" key="4">
    <source>
        <dbReference type="EMBL" id="MCM0622674.1"/>
    </source>
</evidence>
<feature type="compositionally biased region" description="Low complexity" evidence="1">
    <location>
        <begin position="22"/>
        <end position="48"/>
    </location>
</feature>
<feature type="domain" description="DUF6318" evidence="3">
    <location>
        <begin position="45"/>
        <end position="180"/>
    </location>
</feature>
<dbReference type="Pfam" id="PF19843">
    <property type="entry name" value="DUF6318"/>
    <property type="match status" value="1"/>
</dbReference>
<reference evidence="4" key="1">
    <citation type="submission" date="2022-05" db="EMBL/GenBank/DDBJ databases">
        <authorList>
            <person name="Tuo L."/>
        </authorList>
    </citation>
    <scope>NUCLEOTIDE SEQUENCE</scope>
    <source>
        <strain evidence="4">BSK12Z-4</strain>
    </source>
</reference>
<evidence type="ECO:0000259" key="3">
    <source>
        <dbReference type="Pfam" id="PF19843"/>
    </source>
</evidence>
<feature type="chain" id="PRO_5040754143" evidence="2">
    <location>
        <begin position="21"/>
        <end position="185"/>
    </location>
</feature>
<dbReference type="AlphaFoldDB" id="A0A9X2IHJ6"/>
<evidence type="ECO:0000256" key="2">
    <source>
        <dbReference type="SAM" id="SignalP"/>
    </source>
</evidence>
<accession>A0A9X2IHJ6</accession>
<dbReference type="Proteomes" id="UP001139485">
    <property type="component" value="Unassembled WGS sequence"/>
</dbReference>